<sequence length="189" mass="21077">MSSVRLYVLGALAVEGPMHGHQLRLLAEREHVHYWTDISVGSLYGVIKRLAAEGLISELRVEREGNYPERQVYEISPAGRAALAGLRREALSTVVFRPDPFDLAMSRLDPDTLDGVAETLETRIATLERMLAESEAQRASADQYLTVNERFMLSHKSARLRADLDWHHALVSELPAIIADESAQEKATS</sequence>
<keyword evidence="3" id="KW-1185">Reference proteome</keyword>
<dbReference type="GO" id="GO:0003677">
    <property type="term" value="F:DNA binding"/>
    <property type="evidence" value="ECO:0007669"/>
    <property type="project" value="UniProtKB-KW"/>
</dbReference>
<proteinExistence type="predicted"/>
<comment type="caution">
    <text evidence="2">The sequence shown here is derived from an EMBL/GenBank/DDBJ whole genome shotgun (WGS) entry which is preliminary data.</text>
</comment>
<dbReference type="EMBL" id="JBEPSJ010000001">
    <property type="protein sequence ID" value="MET4580729.1"/>
    <property type="molecule type" value="Genomic_DNA"/>
</dbReference>
<dbReference type="Proteomes" id="UP001549257">
    <property type="component" value="Unassembled WGS sequence"/>
</dbReference>
<dbReference type="Gene3D" id="1.10.10.10">
    <property type="entry name" value="Winged helix-like DNA-binding domain superfamily/Winged helix DNA-binding domain"/>
    <property type="match status" value="1"/>
</dbReference>
<dbReference type="PANTHER" id="PTHR43252:SF7">
    <property type="entry name" value="TRANSCRIPTIONAL REGULATOR YQJI"/>
    <property type="match status" value="1"/>
</dbReference>
<dbReference type="InterPro" id="IPR005149">
    <property type="entry name" value="Tscrpt_reg_PadR_N"/>
</dbReference>
<gene>
    <name evidence="2" type="ORF">ABIE21_000219</name>
</gene>
<dbReference type="InterPro" id="IPR036390">
    <property type="entry name" value="WH_DNA-bd_sf"/>
</dbReference>
<name>A0ABV2QI60_9MICO</name>
<keyword evidence="2" id="KW-0238">DNA-binding</keyword>
<dbReference type="PANTHER" id="PTHR43252">
    <property type="entry name" value="TRANSCRIPTIONAL REGULATOR YQJI"/>
    <property type="match status" value="1"/>
</dbReference>
<dbReference type="InterPro" id="IPR036388">
    <property type="entry name" value="WH-like_DNA-bd_sf"/>
</dbReference>
<dbReference type="Pfam" id="PF03551">
    <property type="entry name" value="PadR"/>
    <property type="match status" value="1"/>
</dbReference>
<reference evidence="2 3" key="1">
    <citation type="submission" date="2024-06" db="EMBL/GenBank/DDBJ databases">
        <title>Sorghum-associated microbial communities from plants grown in Nebraska, USA.</title>
        <authorList>
            <person name="Schachtman D."/>
        </authorList>
    </citation>
    <scope>NUCLEOTIDE SEQUENCE [LARGE SCALE GENOMIC DNA]</scope>
    <source>
        <strain evidence="2 3">2857</strain>
    </source>
</reference>
<evidence type="ECO:0000313" key="2">
    <source>
        <dbReference type="EMBL" id="MET4580729.1"/>
    </source>
</evidence>
<protein>
    <submittedName>
        <fullName evidence="2">DNA-binding PadR family transcriptional regulator</fullName>
    </submittedName>
</protein>
<dbReference type="RefSeq" id="WP_354022943.1">
    <property type="nucleotide sequence ID" value="NZ_JBEPSJ010000001.1"/>
</dbReference>
<accession>A0ABV2QI60</accession>
<dbReference type="SUPFAM" id="SSF46785">
    <property type="entry name" value="Winged helix' DNA-binding domain"/>
    <property type="match status" value="1"/>
</dbReference>
<organism evidence="2 3">
    <name type="scientific">Conyzicola nivalis</name>
    <dbReference type="NCBI Taxonomy" id="1477021"/>
    <lineage>
        <taxon>Bacteria</taxon>
        <taxon>Bacillati</taxon>
        <taxon>Actinomycetota</taxon>
        <taxon>Actinomycetes</taxon>
        <taxon>Micrococcales</taxon>
        <taxon>Microbacteriaceae</taxon>
        <taxon>Conyzicola</taxon>
    </lineage>
</organism>
<feature type="domain" description="Transcription regulator PadR N-terminal" evidence="1">
    <location>
        <begin position="9"/>
        <end position="84"/>
    </location>
</feature>
<evidence type="ECO:0000259" key="1">
    <source>
        <dbReference type="Pfam" id="PF03551"/>
    </source>
</evidence>
<evidence type="ECO:0000313" key="3">
    <source>
        <dbReference type="Proteomes" id="UP001549257"/>
    </source>
</evidence>